<keyword evidence="4 5" id="KW-0472">Membrane</keyword>
<dbReference type="InterPro" id="IPR011701">
    <property type="entry name" value="MFS"/>
</dbReference>
<feature type="transmembrane region" description="Helical" evidence="5">
    <location>
        <begin position="395"/>
        <end position="416"/>
    </location>
</feature>
<evidence type="ECO:0000313" key="8">
    <source>
        <dbReference type="Proteomes" id="UP001172159"/>
    </source>
</evidence>
<sequence>MNDRRSDEAAALLGSSATLTSTQDQDTRSHSIWPAIIATTSVVILLDIGRYLSLAPQTAILESIVCNQYYAQNQPNTILEPRFNKCKIEPVQSEVAIINGWKDVFGTLPAILVAVPYGALADRIGRKKVQLLAIIGICLSDGWDRLIYWFSDTLPLRLLWLSGGWQLIGAGGATLSAIAFAQVADICPVEQRTTAFSFIAAAELLNQLLFLPIGAGLMSIDPWIPLFATIALNLLGLVSGALLVQETLPNPEHPDGRERRVESTTIKDSFRDLLHNLATGASKFGRWASGNIRVIMVMISTFCFTLATQCDNTLLLQYASKRLGWTIGEASFLLSFRAGVTLFVMAVALPVTSSFLVDRLQLHETVKDMRVTQACGGCFALGAVMIFLATRWVPLVAGQIIFSLGFIYKVSARSLVTQMVAQRQRGTALTAIAILIQAGGLAGASFLAAAFRLGMKLGDFWTGMPFLIAGGFSLVGLLSISAVDATVHRGEINRL</sequence>
<dbReference type="GO" id="GO:0016020">
    <property type="term" value="C:membrane"/>
    <property type="evidence" value="ECO:0007669"/>
    <property type="project" value="UniProtKB-SubCell"/>
</dbReference>
<evidence type="ECO:0000256" key="2">
    <source>
        <dbReference type="ARBA" id="ARBA00022692"/>
    </source>
</evidence>
<keyword evidence="8" id="KW-1185">Reference proteome</keyword>
<comment type="caution">
    <text evidence="7">The sequence shown here is derived from an EMBL/GenBank/DDBJ whole genome shotgun (WGS) entry which is preliminary data.</text>
</comment>
<protein>
    <submittedName>
        <fullName evidence="7">Major facilitator superfamily domain-containing protein</fullName>
    </submittedName>
</protein>
<organism evidence="7 8">
    <name type="scientific">Apiosordaria backusii</name>
    <dbReference type="NCBI Taxonomy" id="314023"/>
    <lineage>
        <taxon>Eukaryota</taxon>
        <taxon>Fungi</taxon>
        <taxon>Dikarya</taxon>
        <taxon>Ascomycota</taxon>
        <taxon>Pezizomycotina</taxon>
        <taxon>Sordariomycetes</taxon>
        <taxon>Sordariomycetidae</taxon>
        <taxon>Sordariales</taxon>
        <taxon>Lasiosphaeriaceae</taxon>
        <taxon>Apiosordaria</taxon>
    </lineage>
</organism>
<evidence type="ECO:0000256" key="5">
    <source>
        <dbReference type="SAM" id="Phobius"/>
    </source>
</evidence>
<feature type="transmembrane region" description="Helical" evidence="5">
    <location>
        <begin position="195"/>
        <end position="217"/>
    </location>
</feature>
<dbReference type="Proteomes" id="UP001172159">
    <property type="component" value="Unassembled WGS sequence"/>
</dbReference>
<dbReference type="PANTHER" id="PTHR23507">
    <property type="entry name" value="ZGC:174356"/>
    <property type="match status" value="1"/>
</dbReference>
<gene>
    <name evidence="7" type="ORF">B0T21DRAFT_415967</name>
</gene>
<comment type="subcellular location">
    <subcellularLocation>
        <location evidence="1">Membrane</location>
        <topology evidence="1">Multi-pass membrane protein</topology>
    </subcellularLocation>
</comment>
<dbReference type="PROSITE" id="PS50850">
    <property type="entry name" value="MFS"/>
    <property type="match status" value="1"/>
</dbReference>
<proteinExistence type="predicted"/>
<dbReference type="InterPro" id="IPR036259">
    <property type="entry name" value="MFS_trans_sf"/>
</dbReference>
<name>A0AA40A6V6_9PEZI</name>
<dbReference type="Pfam" id="PF07690">
    <property type="entry name" value="MFS_1"/>
    <property type="match status" value="1"/>
</dbReference>
<keyword evidence="2 5" id="KW-0812">Transmembrane</keyword>
<dbReference type="EMBL" id="JAUKTV010000017">
    <property type="protein sequence ID" value="KAK0710408.1"/>
    <property type="molecule type" value="Genomic_DNA"/>
</dbReference>
<reference evidence="7" key="1">
    <citation type="submission" date="2023-06" db="EMBL/GenBank/DDBJ databases">
        <title>Genome-scale phylogeny and comparative genomics of the fungal order Sordariales.</title>
        <authorList>
            <consortium name="Lawrence Berkeley National Laboratory"/>
            <person name="Hensen N."/>
            <person name="Bonometti L."/>
            <person name="Westerberg I."/>
            <person name="Brannstrom I.O."/>
            <person name="Guillou S."/>
            <person name="Cros-Aarteil S."/>
            <person name="Calhoun S."/>
            <person name="Haridas S."/>
            <person name="Kuo A."/>
            <person name="Mondo S."/>
            <person name="Pangilinan J."/>
            <person name="Riley R."/>
            <person name="Labutti K."/>
            <person name="Andreopoulos B."/>
            <person name="Lipzen A."/>
            <person name="Chen C."/>
            <person name="Yanf M."/>
            <person name="Daum C."/>
            <person name="Ng V."/>
            <person name="Clum A."/>
            <person name="Steindorff A."/>
            <person name="Ohm R."/>
            <person name="Martin F."/>
            <person name="Silar P."/>
            <person name="Natvig D."/>
            <person name="Lalanne C."/>
            <person name="Gautier V."/>
            <person name="Ament-Velasquez S.L."/>
            <person name="Kruys A."/>
            <person name="Hutchinson M.I."/>
            <person name="Powell A.J."/>
            <person name="Barry K."/>
            <person name="Miller A.N."/>
            <person name="Grigoriev I.V."/>
            <person name="Debuchy R."/>
            <person name="Gladieux P."/>
            <person name="Thoren M.H."/>
            <person name="Johannesson H."/>
        </authorList>
    </citation>
    <scope>NUCLEOTIDE SEQUENCE</scope>
    <source>
        <strain evidence="7">CBS 540.89</strain>
    </source>
</reference>
<dbReference type="SUPFAM" id="SSF103473">
    <property type="entry name" value="MFS general substrate transporter"/>
    <property type="match status" value="1"/>
</dbReference>
<dbReference type="PANTHER" id="PTHR23507:SF1">
    <property type="entry name" value="FI18259P1-RELATED"/>
    <property type="match status" value="1"/>
</dbReference>
<evidence type="ECO:0000259" key="6">
    <source>
        <dbReference type="PROSITE" id="PS50850"/>
    </source>
</evidence>
<keyword evidence="3 5" id="KW-1133">Transmembrane helix</keyword>
<evidence type="ECO:0000256" key="1">
    <source>
        <dbReference type="ARBA" id="ARBA00004141"/>
    </source>
</evidence>
<evidence type="ECO:0000256" key="4">
    <source>
        <dbReference type="ARBA" id="ARBA00023136"/>
    </source>
</evidence>
<accession>A0AA40A6V6</accession>
<dbReference type="InterPro" id="IPR020846">
    <property type="entry name" value="MFS_dom"/>
</dbReference>
<feature type="transmembrane region" description="Helical" evidence="5">
    <location>
        <begin position="223"/>
        <end position="244"/>
    </location>
</feature>
<feature type="transmembrane region" description="Helical" evidence="5">
    <location>
        <begin position="163"/>
        <end position="183"/>
    </location>
</feature>
<dbReference type="GO" id="GO:0022857">
    <property type="term" value="F:transmembrane transporter activity"/>
    <property type="evidence" value="ECO:0007669"/>
    <property type="project" value="InterPro"/>
</dbReference>
<dbReference type="Gene3D" id="1.20.1250.20">
    <property type="entry name" value="MFS general substrate transporter like domains"/>
    <property type="match status" value="1"/>
</dbReference>
<feature type="transmembrane region" description="Helical" evidence="5">
    <location>
        <begin position="294"/>
        <end position="316"/>
    </location>
</feature>
<dbReference type="AlphaFoldDB" id="A0AA40A6V6"/>
<feature type="transmembrane region" description="Helical" evidence="5">
    <location>
        <begin position="428"/>
        <end position="451"/>
    </location>
</feature>
<feature type="transmembrane region" description="Helical" evidence="5">
    <location>
        <begin position="336"/>
        <end position="357"/>
    </location>
</feature>
<feature type="transmembrane region" description="Helical" evidence="5">
    <location>
        <begin position="463"/>
        <end position="487"/>
    </location>
</feature>
<feature type="domain" description="Major facilitator superfamily (MFS) profile" evidence="6">
    <location>
        <begin position="42"/>
        <end position="488"/>
    </location>
</feature>
<evidence type="ECO:0000313" key="7">
    <source>
        <dbReference type="EMBL" id="KAK0710408.1"/>
    </source>
</evidence>
<evidence type="ECO:0000256" key="3">
    <source>
        <dbReference type="ARBA" id="ARBA00022989"/>
    </source>
</evidence>